<dbReference type="AlphaFoldDB" id="A0AAN7W3D6"/>
<proteinExistence type="predicted"/>
<comment type="caution">
    <text evidence="1">The sequence shown here is derived from an EMBL/GenBank/DDBJ whole genome shotgun (WGS) entry which is preliminary data.</text>
</comment>
<organism evidence="1 2">
    <name type="scientific">Elasticomyces elasticus</name>
    <dbReference type="NCBI Taxonomy" id="574655"/>
    <lineage>
        <taxon>Eukaryota</taxon>
        <taxon>Fungi</taxon>
        <taxon>Dikarya</taxon>
        <taxon>Ascomycota</taxon>
        <taxon>Pezizomycotina</taxon>
        <taxon>Dothideomycetes</taxon>
        <taxon>Dothideomycetidae</taxon>
        <taxon>Mycosphaerellales</taxon>
        <taxon>Teratosphaeriaceae</taxon>
        <taxon>Elasticomyces</taxon>
    </lineage>
</organism>
<dbReference type="EMBL" id="JAVRQU010000019">
    <property type="protein sequence ID" value="KAK5692681.1"/>
    <property type="molecule type" value="Genomic_DNA"/>
</dbReference>
<gene>
    <name evidence="1" type="ORF">LTR97_010995</name>
</gene>
<dbReference type="Proteomes" id="UP001310594">
    <property type="component" value="Unassembled WGS sequence"/>
</dbReference>
<accession>A0AAN7W3D6</accession>
<sequence>MADISMADVDAGDQPWDAQQYEAALAHLERLQEQMFTNVKKAAVASSNDLKTLRESWASEETQQLLSRSKESLRKDGDLSKANDVARYGWLKGE</sequence>
<reference evidence="1" key="1">
    <citation type="submission" date="2023-08" db="EMBL/GenBank/DDBJ databases">
        <title>Black Yeasts Isolated from many extreme environments.</title>
        <authorList>
            <person name="Coleine C."/>
            <person name="Stajich J.E."/>
            <person name="Selbmann L."/>
        </authorList>
    </citation>
    <scope>NUCLEOTIDE SEQUENCE</scope>
    <source>
        <strain evidence="1">CCFEE 5810</strain>
    </source>
</reference>
<evidence type="ECO:0000313" key="2">
    <source>
        <dbReference type="Proteomes" id="UP001310594"/>
    </source>
</evidence>
<protein>
    <submittedName>
        <fullName evidence="1">Uncharacterized protein</fullName>
    </submittedName>
</protein>
<name>A0AAN7W3D6_9PEZI</name>
<evidence type="ECO:0000313" key="1">
    <source>
        <dbReference type="EMBL" id="KAK5692681.1"/>
    </source>
</evidence>